<feature type="region of interest" description="Disordered" evidence="1">
    <location>
        <begin position="1"/>
        <end position="43"/>
    </location>
</feature>
<feature type="compositionally biased region" description="Polar residues" evidence="1">
    <location>
        <begin position="1"/>
        <end position="11"/>
    </location>
</feature>
<evidence type="ECO:0000313" key="2">
    <source>
        <dbReference type="EMBL" id="KAJ8497443.1"/>
    </source>
</evidence>
<evidence type="ECO:0000313" key="3">
    <source>
        <dbReference type="Proteomes" id="UP001222027"/>
    </source>
</evidence>
<keyword evidence="3" id="KW-1185">Reference proteome</keyword>
<reference evidence="2 3" key="1">
    <citation type="submission" date="2022-12" db="EMBL/GenBank/DDBJ databases">
        <title>Chromosome-scale assembly of the Ensete ventricosum genome.</title>
        <authorList>
            <person name="Dussert Y."/>
            <person name="Stocks J."/>
            <person name="Wendawek A."/>
            <person name="Woldeyes F."/>
            <person name="Nichols R.A."/>
            <person name="Borrell J.S."/>
        </authorList>
    </citation>
    <scope>NUCLEOTIDE SEQUENCE [LARGE SCALE GENOMIC DNA]</scope>
    <source>
        <strain evidence="3">cv. Maze</strain>
        <tissue evidence="2">Seeds</tissue>
    </source>
</reference>
<protein>
    <submittedName>
        <fullName evidence="2">Uncharacterized protein</fullName>
    </submittedName>
</protein>
<proteinExistence type="predicted"/>
<dbReference type="EMBL" id="JAQQAF010000003">
    <property type="protein sequence ID" value="KAJ8497443.1"/>
    <property type="molecule type" value="Genomic_DNA"/>
</dbReference>
<sequence length="72" mass="8043">MAGGEESSTLQIHLHESEDKADSSFEDSKPINTARDLVKETSSRSQRSLELLLQHLWLAANEMVVICADDEE</sequence>
<accession>A0AAV8RFI2</accession>
<gene>
    <name evidence="2" type="ORF">OPV22_007995</name>
</gene>
<evidence type="ECO:0000256" key="1">
    <source>
        <dbReference type="SAM" id="MobiDB-lite"/>
    </source>
</evidence>
<dbReference type="Proteomes" id="UP001222027">
    <property type="component" value="Unassembled WGS sequence"/>
</dbReference>
<name>A0AAV8RFI2_ENSVE</name>
<comment type="caution">
    <text evidence="2">The sequence shown here is derived from an EMBL/GenBank/DDBJ whole genome shotgun (WGS) entry which is preliminary data.</text>
</comment>
<feature type="compositionally biased region" description="Basic and acidic residues" evidence="1">
    <location>
        <begin position="13"/>
        <end position="29"/>
    </location>
</feature>
<dbReference type="AlphaFoldDB" id="A0AAV8RFI2"/>
<organism evidence="2 3">
    <name type="scientific">Ensete ventricosum</name>
    <name type="common">Abyssinian banana</name>
    <name type="synonym">Musa ensete</name>
    <dbReference type="NCBI Taxonomy" id="4639"/>
    <lineage>
        <taxon>Eukaryota</taxon>
        <taxon>Viridiplantae</taxon>
        <taxon>Streptophyta</taxon>
        <taxon>Embryophyta</taxon>
        <taxon>Tracheophyta</taxon>
        <taxon>Spermatophyta</taxon>
        <taxon>Magnoliopsida</taxon>
        <taxon>Liliopsida</taxon>
        <taxon>Zingiberales</taxon>
        <taxon>Musaceae</taxon>
        <taxon>Ensete</taxon>
    </lineage>
</organism>